<evidence type="ECO:0000313" key="4">
    <source>
        <dbReference type="Proteomes" id="UP000564629"/>
    </source>
</evidence>
<organism evidence="1 3">
    <name type="scientific">Cellulomonas hominis</name>
    <dbReference type="NCBI Taxonomy" id="156981"/>
    <lineage>
        <taxon>Bacteria</taxon>
        <taxon>Bacillati</taxon>
        <taxon>Actinomycetota</taxon>
        <taxon>Actinomycetes</taxon>
        <taxon>Micrococcales</taxon>
        <taxon>Cellulomonadaceae</taxon>
        <taxon>Cellulomonas</taxon>
    </lineage>
</organism>
<dbReference type="Pfam" id="PF07920">
    <property type="entry name" value="DUF1684"/>
    <property type="match status" value="1"/>
</dbReference>
<dbReference type="EMBL" id="JACHDN010000001">
    <property type="protein sequence ID" value="MBB5474883.1"/>
    <property type="molecule type" value="Genomic_DNA"/>
</dbReference>
<evidence type="ECO:0000313" key="3">
    <source>
        <dbReference type="Proteomes" id="UP000321723"/>
    </source>
</evidence>
<dbReference type="InterPro" id="IPR012467">
    <property type="entry name" value="DUF1684"/>
</dbReference>
<name>A0A511F6K0_9CELL</name>
<evidence type="ECO:0000313" key="1">
    <source>
        <dbReference type="EMBL" id="GEL44909.1"/>
    </source>
</evidence>
<sequence length="271" mass="28380">MTTTTEPAVPSVVPAPTAPPASWRAWRAERDAALAEPHGWLSLTALHWLSATPAAQGDLPGLWWSDARGIRVEPGDDRSLTLDGAPLTGPTVVWTDAGPAGVLRHGDRVIEPLSRGPLLRGLRVRDPHAPALLAFTGVPVFAYDPAWRLEAAFVPAGAGRVVETGSVAAGVRHVQEVAGVVRFARDGAEHALQVTGGDHPAIWFRDATNGVETAAFRVLPVAPRADGTVVLDLNRAENAPCAFSEHGTCPLPPAGNALPFPVRAGERAPAA</sequence>
<protein>
    <recommendedName>
        <fullName evidence="5">DUF1684 domain-containing protein</fullName>
    </recommendedName>
</protein>
<evidence type="ECO:0000313" key="2">
    <source>
        <dbReference type="EMBL" id="MBB5474883.1"/>
    </source>
</evidence>
<dbReference type="Proteomes" id="UP000564629">
    <property type="component" value="Unassembled WGS sequence"/>
</dbReference>
<reference evidence="1 3" key="1">
    <citation type="submission" date="2019-07" db="EMBL/GenBank/DDBJ databases">
        <title>Whole genome shotgun sequence of Cellulomonas hominis NBRC 16055.</title>
        <authorList>
            <person name="Hosoyama A."/>
            <person name="Uohara A."/>
            <person name="Ohji S."/>
            <person name="Ichikawa N."/>
        </authorList>
    </citation>
    <scope>NUCLEOTIDE SEQUENCE [LARGE SCALE GENOMIC DNA]</scope>
    <source>
        <strain evidence="1 3">NBRC 16055</strain>
    </source>
</reference>
<gene>
    <name evidence="1" type="ORF">CHO01_00250</name>
    <name evidence="2" type="ORF">HNR08_003619</name>
</gene>
<dbReference type="EMBL" id="BJVQ01000001">
    <property type="protein sequence ID" value="GEL44909.1"/>
    <property type="molecule type" value="Genomic_DNA"/>
</dbReference>
<dbReference type="OrthoDB" id="5493262at2"/>
<dbReference type="PANTHER" id="PTHR41913:SF1">
    <property type="entry name" value="DUF1684 DOMAIN-CONTAINING PROTEIN"/>
    <property type="match status" value="1"/>
</dbReference>
<reference evidence="2 4" key="2">
    <citation type="submission" date="2020-08" db="EMBL/GenBank/DDBJ databases">
        <title>Sequencing the genomes of 1000 actinobacteria strains.</title>
        <authorList>
            <person name="Klenk H.-P."/>
        </authorList>
    </citation>
    <scope>NUCLEOTIDE SEQUENCE [LARGE SCALE GENOMIC DNA]</scope>
    <source>
        <strain evidence="2 4">DSM 9581</strain>
    </source>
</reference>
<evidence type="ECO:0008006" key="5">
    <source>
        <dbReference type="Google" id="ProtNLM"/>
    </source>
</evidence>
<comment type="caution">
    <text evidence="1">The sequence shown here is derived from an EMBL/GenBank/DDBJ whole genome shotgun (WGS) entry which is preliminary data.</text>
</comment>
<dbReference type="PANTHER" id="PTHR41913">
    <property type="entry name" value="DUF1684 DOMAIN-CONTAINING PROTEIN"/>
    <property type="match status" value="1"/>
</dbReference>
<dbReference type="RefSeq" id="WP_146831667.1">
    <property type="nucleotide sequence ID" value="NZ_BJVQ01000001.1"/>
</dbReference>
<proteinExistence type="predicted"/>
<keyword evidence="3" id="KW-1185">Reference proteome</keyword>
<dbReference type="Proteomes" id="UP000321723">
    <property type="component" value="Unassembled WGS sequence"/>
</dbReference>
<accession>A0A511F6K0</accession>
<dbReference type="AlphaFoldDB" id="A0A511F6K0"/>